<feature type="transmembrane region" description="Helical" evidence="1">
    <location>
        <begin position="38"/>
        <end position="57"/>
    </location>
</feature>
<feature type="transmembrane region" description="Helical" evidence="1">
    <location>
        <begin position="173"/>
        <end position="195"/>
    </location>
</feature>
<name>A0ABD3QY32_9STRA</name>
<evidence type="ECO:0000313" key="3">
    <source>
        <dbReference type="Proteomes" id="UP001530400"/>
    </source>
</evidence>
<evidence type="ECO:0000256" key="1">
    <source>
        <dbReference type="SAM" id="Phobius"/>
    </source>
</evidence>
<comment type="caution">
    <text evidence="2">The sequence shown here is derived from an EMBL/GenBank/DDBJ whole genome shotgun (WGS) entry which is preliminary data.</text>
</comment>
<keyword evidence="3" id="KW-1185">Reference proteome</keyword>
<sequence length="209" mass="23777">MTKQEIMQRQPHICRNLLFGMACGDAILYMVFGGEIPHRDYVACRIGLGSILVLTLFECRKARKRLDSKRFRSIFSALSTMEVLFTILIPWLIILEGIFNKTLTSKNGHLLAAHLFIFQAQIAGECVIGLAGDHRTWLAFPFTCVANIYRGVTIATWIKRLLEQPSIDGRDVIMPLITAALWIYSTFIFIPQIWYPLIKNSCNKPTESP</sequence>
<keyword evidence="1" id="KW-1133">Transmembrane helix</keyword>
<feature type="transmembrane region" description="Helical" evidence="1">
    <location>
        <begin position="78"/>
        <end position="99"/>
    </location>
</feature>
<dbReference type="EMBL" id="JALLPJ020000011">
    <property type="protein sequence ID" value="KAL3805197.1"/>
    <property type="molecule type" value="Genomic_DNA"/>
</dbReference>
<proteinExistence type="predicted"/>
<keyword evidence="1" id="KW-0472">Membrane</keyword>
<protein>
    <submittedName>
        <fullName evidence="2">Uncharacterized protein</fullName>
    </submittedName>
</protein>
<feature type="transmembrane region" description="Helical" evidence="1">
    <location>
        <begin position="12"/>
        <end position="32"/>
    </location>
</feature>
<accession>A0ABD3QY32</accession>
<feature type="transmembrane region" description="Helical" evidence="1">
    <location>
        <begin position="111"/>
        <end position="131"/>
    </location>
</feature>
<gene>
    <name evidence="2" type="ORF">ACHAWO_007185</name>
</gene>
<organism evidence="2 3">
    <name type="scientific">Cyclotella atomus</name>
    <dbReference type="NCBI Taxonomy" id="382360"/>
    <lineage>
        <taxon>Eukaryota</taxon>
        <taxon>Sar</taxon>
        <taxon>Stramenopiles</taxon>
        <taxon>Ochrophyta</taxon>
        <taxon>Bacillariophyta</taxon>
        <taxon>Coscinodiscophyceae</taxon>
        <taxon>Thalassiosirophycidae</taxon>
        <taxon>Stephanodiscales</taxon>
        <taxon>Stephanodiscaceae</taxon>
        <taxon>Cyclotella</taxon>
    </lineage>
</organism>
<evidence type="ECO:0000313" key="2">
    <source>
        <dbReference type="EMBL" id="KAL3805197.1"/>
    </source>
</evidence>
<reference evidence="2 3" key="1">
    <citation type="submission" date="2024-10" db="EMBL/GenBank/DDBJ databases">
        <title>Updated reference genomes for cyclostephanoid diatoms.</title>
        <authorList>
            <person name="Roberts W.R."/>
            <person name="Alverson A.J."/>
        </authorList>
    </citation>
    <scope>NUCLEOTIDE SEQUENCE [LARGE SCALE GENOMIC DNA]</scope>
    <source>
        <strain evidence="2 3">AJA010-31</strain>
    </source>
</reference>
<dbReference type="Proteomes" id="UP001530400">
    <property type="component" value="Unassembled WGS sequence"/>
</dbReference>
<dbReference type="AlphaFoldDB" id="A0ABD3QY32"/>
<feature type="transmembrane region" description="Helical" evidence="1">
    <location>
        <begin position="138"/>
        <end position="158"/>
    </location>
</feature>
<keyword evidence="1" id="KW-0812">Transmembrane</keyword>